<feature type="transmembrane region" description="Helical" evidence="1">
    <location>
        <begin position="62"/>
        <end position="81"/>
    </location>
</feature>
<evidence type="ECO:0000313" key="2">
    <source>
        <dbReference type="EMBL" id="GGF24431.1"/>
    </source>
</evidence>
<organism evidence="2 3">
    <name type="scientific">Flavobacterium limi</name>
    <dbReference type="NCBI Taxonomy" id="2045105"/>
    <lineage>
        <taxon>Bacteria</taxon>
        <taxon>Pseudomonadati</taxon>
        <taxon>Bacteroidota</taxon>
        <taxon>Flavobacteriia</taxon>
        <taxon>Flavobacteriales</taxon>
        <taxon>Flavobacteriaceae</taxon>
        <taxon>Flavobacterium</taxon>
    </lineage>
</organism>
<gene>
    <name evidence="2" type="ORF">GCM10011518_37200</name>
</gene>
<keyword evidence="1" id="KW-0812">Transmembrane</keyword>
<evidence type="ECO:0008006" key="4">
    <source>
        <dbReference type="Google" id="ProtNLM"/>
    </source>
</evidence>
<evidence type="ECO:0000256" key="1">
    <source>
        <dbReference type="SAM" id="Phobius"/>
    </source>
</evidence>
<keyword evidence="1" id="KW-0472">Membrane</keyword>
<keyword evidence="1" id="KW-1133">Transmembrane helix</keyword>
<reference evidence="3" key="1">
    <citation type="journal article" date="2019" name="Int. J. Syst. Evol. Microbiol.">
        <title>The Global Catalogue of Microorganisms (GCM) 10K type strain sequencing project: providing services to taxonomists for standard genome sequencing and annotation.</title>
        <authorList>
            <consortium name="The Broad Institute Genomics Platform"/>
            <consortium name="The Broad Institute Genome Sequencing Center for Infectious Disease"/>
            <person name="Wu L."/>
            <person name="Ma J."/>
        </authorList>
    </citation>
    <scope>NUCLEOTIDE SEQUENCE [LARGE SCALE GENOMIC DNA]</scope>
    <source>
        <strain evidence="3">CGMCC 1.16060</strain>
    </source>
</reference>
<sequence>MEELIKITEDKIQDSINEFTKRRSRMFNVVRMFKYPLVGLTAISTIVLGLDLGKEWITNQKNIALIIGAITTGLTTLMTFWNVEEYWIKNKVIELQLLSLQNKFQFEKKVGLNEIRIKEFFRQYQNIIGQQEELWKTTLDEQKESNS</sequence>
<proteinExistence type="predicted"/>
<dbReference type="NCBIfam" id="NF033634">
    <property type="entry name" value="SLATT_1"/>
    <property type="match status" value="1"/>
</dbReference>
<accession>A0ABQ1UR02</accession>
<comment type="caution">
    <text evidence="2">The sequence shown here is derived from an EMBL/GenBank/DDBJ whole genome shotgun (WGS) entry which is preliminary data.</text>
</comment>
<dbReference type="EMBL" id="BMKP01000010">
    <property type="protein sequence ID" value="GGF24431.1"/>
    <property type="molecule type" value="Genomic_DNA"/>
</dbReference>
<evidence type="ECO:0000313" key="3">
    <source>
        <dbReference type="Proteomes" id="UP000655016"/>
    </source>
</evidence>
<protein>
    <recommendedName>
        <fullName evidence="4">DUF4231 domain-containing protein</fullName>
    </recommendedName>
</protein>
<name>A0ABQ1UR02_9FLAO</name>
<feature type="transmembrane region" description="Helical" evidence="1">
    <location>
        <begin position="32"/>
        <end position="50"/>
    </location>
</feature>
<keyword evidence="3" id="KW-1185">Reference proteome</keyword>
<dbReference type="Proteomes" id="UP000655016">
    <property type="component" value="Unassembled WGS sequence"/>
</dbReference>
<dbReference type="RefSeq" id="WP_163395949.1">
    <property type="nucleotide sequence ID" value="NZ_BMKP01000010.1"/>
</dbReference>